<dbReference type="SUPFAM" id="SSF55282">
    <property type="entry name" value="RL5-like"/>
    <property type="match status" value="1"/>
</dbReference>
<dbReference type="STRING" id="523846.Mfer_0818"/>
<evidence type="ECO:0008006" key="3">
    <source>
        <dbReference type="Google" id="ProtNLM"/>
    </source>
</evidence>
<dbReference type="AlphaFoldDB" id="E3GZ85"/>
<dbReference type="Pfam" id="PF01877">
    <property type="entry name" value="RNA_binding"/>
    <property type="match status" value="1"/>
</dbReference>
<name>E3GZ85_METFV</name>
<dbReference type="HOGENOM" id="CLU_131306_1_1_2"/>
<dbReference type="Gene3D" id="3.30.1440.10">
    <property type="match status" value="1"/>
</dbReference>
<protein>
    <recommendedName>
        <fullName evidence="3">Exosome subunit</fullName>
    </recommendedName>
</protein>
<dbReference type="InterPro" id="IPR002739">
    <property type="entry name" value="PAB1135-like"/>
</dbReference>
<dbReference type="PANTHER" id="PTHR38816:SF1">
    <property type="entry name" value="EXOSOME SUBUNIT"/>
    <property type="match status" value="1"/>
</dbReference>
<evidence type="ECO:0000313" key="2">
    <source>
        <dbReference type="Proteomes" id="UP000002315"/>
    </source>
</evidence>
<organism evidence="1 2">
    <name type="scientific">Methanothermus fervidus (strain ATCC 43054 / DSM 2088 / JCM 10308 / V24 S)</name>
    <dbReference type="NCBI Taxonomy" id="523846"/>
    <lineage>
        <taxon>Archaea</taxon>
        <taxon>Methanobacteriati</taxon>
        <taxon>Methanobacteriota</taxon>
        <taxon>Methanomada group</taxon>
        <taxon>Methanobacteria</taxon>
        <taxon>Methanobacteriales</taxon>
        <taxon>Methanothermaceae</taxon>
        <taxon>Methanothermus</taxon>
    </lineage>
</organism>
<dbReference type="PANTHER" id="PTHR38816">
    <property type="entry name" value="EXOSOME SUBUNIT, DUF54 FAMILY-RELATED"/>
    <property type="match status" value="1"/>
</dbReference>
<reference evidence="1 2" key="1">
    <citation type="journal article" date="2010" name="Stand. Genomic Sci.">
        <title>Complete genome sequence of Methanothermus fervidus type strain (V24S).</title>
        <authorList>
            <person name="Anderson I."/>
            <person name="Djao O.D."/>
            <person name="Misra M."/>
            <person name="Chertkov O."/>
            <person name="Nolan M."/>
            <person name="Lucas S."/>
            <person name="Lapidus A."/>
            <person name="Del Rio T.G."/>
            <person name="Tice H."/>
            <person name="Cheng J.F."/>
            <person name="Tapia R."/>
            <person name="Han C."/>
            <person name="Goodwin L."/>
            <person name="Pitluck S."/>
            <person name="Liolios K."/>
            <person name="Ivanova N."/>
            <person name="Mavromatis K."/>
            <person name="Mikhailova N."/>
            <person name="Pati A."/>
            <person name="Brambilla E."/>
            <person name="Chen A."/>
            <person name="Palaniappan K."/>
            <person name="Land M."/>
            <person name="Hauser L."/>
            <person name="Chang Y.J."/>
            <person name="Jeffries C.D."/>
            <person name="Sikorski J."/>
            <person name="Spring S."/>
            <person name="Rohde M."/>
            <person name="Eichinger K."/>
            <person name="Huber H."/>
            <person name="Wirth R."/>
            <person name="Goker M."/>
            <person name="Detter J.C."/>
            <person name="Woyke T."/>
            <person name="Bristow J."/>
            <person name="Eisen J.A."/>
            <person name="Markowitz V."/>
            <person name="Hugenholtz P."/>
            <person name="Klenk H.P."/>
            <person name="Kyrpides N.C."/>
        </authorList>
    </citation>
    <scope>NUCLEOTIDE SEQUENCE [LARGE SCALE GENOMIC DNA]</scope>
    <source>
        <strain evidence="2">ATCC 43054 / DSM 2088 / JCM 10308 / V24 S</strain>
    </source>
</reference>
<dbReference type="EMBL" id="CP002278">
    <property type="protein sequence ID" value="ADP77617.1"/>
    <property type="molecule type" value="Genomic_DNA"/>
</dbReference>
<gene>
    <name evidence="1" type="ordered locus">Mfer_0818</name>
</gene>
<dbReference type="OrthoDB" id="10874at2157"/>
<dbReference type="NCBIfam" id="NF011141">
    <property type="entry name" value="PRK14555.1-1"/>
    <property type="match status" value="1"/>
</dbReference>
<sequence length="139" mass="16195">MIHNISYRVFVHATENEDKVLEALRTIIPNAKPEKEEIEGHHHNPILVMKEKITDKKTIKKFIETMKEIGKEINNDLENMIDNHANLFLRFDKQEAYKGRIKLTTHGDAIHIKAKIKAYPAKKSVAIKKLREFLTNEVL</sequence>
<dbReference type="Proteomes" id="UP000002315">
    <property type="component" value="Chromosome"/>
</dbReference>
<accession>E3GZ85</accession>
<keyword evidence="2" id="KW-1185">Reference proteome</keyword>
<evidence type="ECO:0000313" key="1">
    <source>
        <dbReference type="EMBL" id="ADP77617.1"/>
    </source>
</evidence>
<dbReference type="InterPro" id="IPR022803">
    <property type="entry name" value="Ribosomal_uL5_dom_sf"/>
</dbReference>
<dbReference type="KEGG" id="mfv:Mfer_0818"/>
<proteinExistence type="predicted"/>